<keyword evidence="3" id="KW-0540">Nuclease</keyword>
<dbReference type="GO" id="GO:0003677">
    <property type="term" value="F:DNA binding"/>
    <property type="evidence" value="ECO:0007669"/>
    <property type="project" value="UniProtKB-UniRule"/>
</dbReference>
<keyword evidence="3" id="KW-0347">Helicase</keyword>
<dbReference type="CDD" id="cd18809">
    <property type="entry name" value="SF1_C_RecD"/>
    <property type="match status" value="1"/>
</dbReference>
<dbReference type="GO" id="GO:0009338">
    <property type="term" value="C:exodeoxyribonuclease V complex"/>
    <property type="evidence" value="ECO:0007669"/>
    <property type="project" value="InterPro"/>
</dbReference>
<sequence>MNFDDPLSPATHIIDVFARHAPEAAAAVSPFVPRLLKAEEDGHAFIWLSAAERDMLAAVAPLVGHNGTFPLVLRERRLFWARNWQLERDLAQEIQRLSAPVRDEELPDIADSADRLQHWFADAGARDQQTAAAFALLNRFTLISGGPGTGKTTTIAKLLALLSDGGRVPDIALAAPTGKAAARMSEALRQAVGRIPDLDPAVAEQLHALEGQTLHRLLQLRPPQMRPAYHERHRLSLDVLVADEASMIDNYLFLQMLRALPDRCRVILLGDADQLPPVGAGAVLAVLAAQRAPLSEQMAQRVAQLLPQHPADSLSRFSARLRISHRFDDNSAIGCLARAVAAGDAENAWAQFTRFPTELTQQQGTFAAQAAALYLAHRDYWQAVEAGDAETAFARAADTVVLAARRRDADNLNQAYTEHLRRHGRGNGTWFAGQMLMVTRNDPATALFNGDIGLVLAHQDGLAACFPHAAGGLRYLPLNRLPAHETAFAITVHKSQGSEYREVWLLPPQSDQHSGFTRALLYTAITRAKSRFRYWGDPESFARACADNTPRRSALGDYLNSESPD</sequence>
<gene>
    <name evidence="3 5" type="primary">recD</name>
    <name evidence="5" type="ORF">EII21_01515</name>
</gene>
<dbReference type="CDD" id="cd17933">
    <property type="entry name" value="DEXSc_RecD-like"/>
    <property type="match status" value="1"/>
</dbReference>
<comment type="function">
    <text evidence="3">A helicase/nuclease that prepares dsDNA breaks (DSB) for recombinational DNA repair. Binds to DSBs and unwinds DNA via a highly rapid and processive ATP-dependent bidirectional helicase activity. Unwinds dsDNA until it encounters a Chi (crossover hotspot instigator) sequence from the 3' direction. Cuts ssDNA a few nucleotides 3' to the Chi site. The properties and activities of the enzyme are changed at Chi. The Chi-altered holoenzyme produces a long 3'-ssDNA overhang and facilitates RecA-binding to the ssDNA for homologous DNA recombination and repair. Holoenzyme degrades any linearized DNA that is unable to undergo homologous recombination. In the holoenzyme this subunit has ssDNA-dependent ATPase and 5'-3' helicase activity. When added to pre-assembled RecBC greatly stimulates nuclease activity and augments holoenzyme processivity. Negatively regulates the RecA-loading ability of RecBCD.</text>
</comment>
<dbReference type="InterPro" id="IPR006344">
    <property type="entry name" value="RecD"/>
</dbReference>
<dbReference type="GO" id="GO:0017116">
    <property type="term" value="F:single-stranded DNA helicase activity"/>
    <property type="evidence" value="ECO:0007669"/>
    <property type="project" value="TreeGrafter"/>
</dbReference>
<accession>A0A3P2A9T0</accession>
<dbReference type="GO" id="GO:0016887">
    <property type="term" value="F:ATP hydrolysis activity"/>
    <property type="evidence" value="ECO:0007669"/>
    <property type="project" value="RHEA"/>
</dbReference>
<dbReference type="EMBL" id="RQYC01000001">
    <property type="protein sequence ID" value="RRD91728.1"/>
    <property type="molecule type" value="Genomic_DNA"/>
</dbReference>
<name>A0A3P2A9T0_9NEIS</name>
<dbReference type="Gene3D" id="3.40.50.300">
    <property type="entry name" value="P-loop containing nucleotide triphosphate hydrolases"/>
    <property type="match status" value="2"/>
</dbReference>
<dbReference type="GO" id="GO:0005524">
    <property type="term" value="F:ATP binding"/>
    <property type="evidence" value="ECO:0007669"/>
    <property type="project" value="UniProtKB-UniRule"/>
</dbReference>
<comment type="subunit">
    <text evidence="3">Heterotrimer of RecB, RecC and RecD. All subunits contribute to DNA-binding.</text>
</comment>
<protein>
    <recommendedName>
        <fullName evidence="3">RecBCD enzyme subunit RecD</fullName>
        <ecNumber evidence="3">5.6.2.3</ecNumber>
    </recommendedName>
    <alternativeName>
        <fullName evidence="3">DNA 5'-3' helicase subunit RecD</fullName>
    </alternativeName>
    <alternativeName>
        <fullName evidence="3">Exonuclease V subunit RecD</fullName>
        <shortName evidence="3">ExoV subunit RecD</shortName>
    </alternativeName>
    <alternativeName>
        <fullName evidence="3">Helicase/nuclease RecBCD subunit RecD</fullName>
    </alternativeName>
</protein>
<dbReference type="Proteomes" id="UP000269923">
    <property type="component" value="Unassembled WGS sequence"/>
</dbReference>
<dbReference type="OrthoDB" id="9803432at2"/>
<dbReference type="PANTHER" id="PTHR43788">
    <property type="entry name" value="DNA2/NAM7 HELICASE FAMILY MEMBER"/>
    <property type="match status" value="1"/>
</dbReference>
<comment type="catalytic activity">
    <reaction evidence="3">
        <text>ATP + H2O = ADP + phosphate + H(+)</text>
        <dbReference type="Rhea" id="RHEA:13065"/>
        <dbReference type="ChEBI" id="CHEBI:15377"/>
        <dbReference type="ChEBI" id="CHEBI:15378"/>
        <dbReference type="ChEBI" id="CHEBI:30616"/>
        <dbReference type="ChEBI" id="CHEBI:43474"/>
        <dbReference type="ChEBI" id="CHEBI:456216"/>
        <dbReference type="EC" id="5.6.2.3"/>
    </reaction>
</comment>
<keyword evidence="3" id="KW-0238">DNA-binding</keyword>
<dbReference type="AlphaFoldDB" id="A0A3P2A9T0"/>
<dbReference type="SMART" id="SM00382">
    <property type="entry name" value="AAA"/>
    <property type="match status" value="1"/>
</dbReference>
<evidence type="ECO:0000256" key="3">
    <source>
        <dbReference type="HAMAP-Rule" id="MF_01487"/>
    </source>
</evidence>
<evidence type="ECO:0000259" key="4">
    <source>
        <dbReference type="SMART" id="SM00382"/>
    </source>
</evidence>
<organism evidence="5 6">
    <name type="scientific">Conchiformibius steedae</name>
    <dbReference type="NCBI Taxonomy" id="153493"/>
    <lineage>
        <taxon>Bacteria</taxon>
        <taxon>Pseudomonadati</taxon>
        <taxon>Pseudomonadota</taxon>
        <taxon>Betaproteobacteria</taxon>
        <taxon>Neisseriales</taxon>
        <taxon>Neisseriaceae</taxon>
        <taxon>Conchiformibius</taxon>
    </lineage>
</organism>
<keyword evidence="3 5" id="KW-0378">Hydrolase</keyword>
<keyword evidence="1 3" id="KW-0547">Nucleotide-binding</keyword>
<dbReference type="RefSeq" id="WP_124793901.1">
    <property type="nucleotide sequence ID" value="NZ_RQYC01000001.1"/>
</dbReference>
<dbReference type="Pfam" id="PF13538">
    <property type="entry name" value="UvrD_C_2"/>
    <property type="match status" value="1"/>
</dbReference>
<dbReference type="GO" id="GO:0043139">
    <property type="term" value="F:5'-3' DNA helicase activity"/>
    <property type="evidence" value="ECO:0007669"/>
    <property type="project" value="UniProtKB-UniRule"/>
</dbReference>
<evidence type="ECO:0000313" key="6">
    <source>
        <dbReference type="Proteomes" id="UP000269923"/>
    </source>
</evidence>
<evidence type="ECO:0000256" key="1">
    <source>
        <dbReference type="ARBA" id="ARBA00022741"/>
    </source>
</evidence>
<comment type="caution">
    <text evidence="5">The sequence shown here is derived from an EMBL/GenBank/DDBJ whole genome shotgun (WGS) entry which is preliminary data.</text>
</comment>
<comment type="miscellaneous">
    <text evidence="3">In the RecBCD complex, RecB has a slow 3'-5' helicase, an exonuclease activity and loads RecA onto ssDNA, RecD has a fast 5'-3' helicase activity, while RecC stimulates the ATPase and processivity of the RecB helicase and contributes to recognition of the Chi site.</text>
</comment>
<dbReference type="GO" id="GO:0000724">
    <property type="term" value="P:double-strand break repair via homologous recombination"/>
    <property type="evidence" value="ECO:0007669"/>
    <property type="project" value="UniProtKB-UniRule"/>
</dbReference>
<dbReference type="PANTHER" id="PTHR43788:SF6">
    <property type="entry name" value="DNA HELICASE B"/>
    <property type="match status" value="1"/>
</dbReference>
<evidence type="ECO:0000313" key="5">
    <source>
        <dbReference type="EMBL" id="RRD91728.1"/>
    </source>
</evidence>
<comment type="similarity">
    <text evidence="3">Belongs to the RecD family.</text>
</comment>
<dbReference type="HAMAP" id="MF_01487">
    <property type="entry name" value="RecD"/>
    <property type="match status" value="1"/>
</dbReference>
<evidence type="ECO:0000256" key="2">
    <source>
        <dbReference type="ARBA" id="ARBA00022840"/>
    </source>
</evidence>
<feature type="domain" description="AAA+ ATPase" evidence="4">
    <location>
        <begin position="137"/>
        <end position="309"/>
    </location>
</feature>
<dbReference type="Pfam" id="PF13245">
    <property type="entry name" value="AAA_19"/>
    <property type="match status" value="1"/>
</dbReference>
<dbReference type="InterPro" id="IPR050534">
    <property type="entry name" value="Coronavir_polyprotein_1ab"/>
</dbReference>
<dbReference type="InterPro" id="IPR003593">
    <property type="entry name" value="AAA+_ATPase"/>
</dbReference>
<keyword evidence="6" id="KW-1185">Reference proteome</keyword>
<dbReference type="NCBIfam" id="TIGR01447">
    <property type="entry name" value="recD"/>
    <property type="match status" value="1"/>
</dbReference>
<dbReference type="GO" id="GO:0008854">
    <property type="term" value="F:exodeoxyribonuclease V activity"/>
    <property type="evidence" value="ECO:0007669"/>
    <property type="project" value="InterPro"/>
</dbReference>
<dbReference type="EC" id="5.6.2.3" evidence="3"/>
<dbReference type="SUPFAM" id="SSF52540">
    <property type="entry name" value="P-loop containing nucleoside triphosphate hydrolases"/>
    <property type="match status" value="2"/>
</dbReference>
<reference evidence="5 6" key="1">
    <citation type="submission" date="2018-11" db="EMBL/GenBank/DDBJ databases">
        <title>Genomes From Bacteria Associated with the Canine Oral Cavity: a Test Case for Automated Genome-Based Taxonomic Assignment.</title>
        <authorList>
            <person name="Coil D.A."/>
            <person name="Jospin G."/>
            <person name="Darling A.E."/>
            <person name="Wallis C."/>
            <person name="Davis I.J."/>
            <person name="Harris S."/>
            <person name="Eisen J.A."/>
            <person name="Holcombe L.J."/>
            <person name="O'Flynn C."/>
        </authorList>
    </citation>
    <scope>NUCLEOTIDE SEQUENCE [LARGE SCALE GENOMIC DNA]</scope>
    <source>
        <strain evidence="5 6">COT-280</strain>
    </source>
</reference>
<dbReference type="STRING" id="1121352.GCA_000620925_00375"/>
<keyword evidence="3" id="KW-0413">Isomerase</keyword>
<dbReference type="InterPro" id="IPR027785">
    <property type="entry name" value="UvrD-like_helicase_C"/>
</dbReference>
<keyword evidence="2 3" id="KW-0067">ATP-binding</keyword>
<keyword evidence="3" id="KW-0227">DNA damage</keyword>
<dbReference type="InterPro" id="IPR027417">
    <property type="entry name" value="P-loop_NTPase"/>
</dbReference>
<keyword evidence="3" id="KW-0234">DNA repair</keyword>
<keyword evidence="3" id="KW-0269">Exonuclease</keyword>
<proteinExistence type="inferred from homology"/>
<feature type="binding site" evidence="3">
    <location>
        <begin position="145"/>
        <end position="152"/>
    </location>
    <ligand>
        <name>ATP</name>
        <dbReference type="ChEBI" id="CHEBI:30616"/>
    </ligand>
</feature>